<accession>A0A5N5SXH0</accession>
<feature type="non-terminal residue" evidence="7">
    <location>
        <position position="1"/>
    </location>
</feature>
<dbReference type="InterPro" id="IPR050352">
    <property type="entry name" value="ABCG_transporters"/>
</dbReference>
<keyword evidence="4 6" id="KW-1133">Transmembrane helix</keyword>
<dbReference type="PANTHER" id="PTHR48041">
    <property type="entry name" value="ABC TRANSPORTER G FAMILY MEMBER 28"/>
    <property type="match status" value="1"/>
</dbReference>
<keyword evidence="2" id="KW-0813">Transport</keyword>
<dbReference type="GO" id="GO:0042626">
    <property type="term" value="F:ATPase-coupled transmembrane transporter activity"/>
    <property type="evidence" value="ECO:0007669"/>
    <property type="project" value="TreeGrafter"/>
</dbReference>
<evidence type="ECO:0000256" key="1">
    <source>
        <dbReference type="ARBA" id="ARBA00004141"/>
    </source>
</evidence>
<feature type="transmembrane region" description="Helical" evidence="6">
    <location>
        <begin position="241"/>
        <end position="266"/>
    </location>
</feature>
<dbReference type="GO" id="GO:0005524">
    <property type="term" value="F:ATP binding"/>
    <property type="evidence" value="ECO:0007669"/>
    <property type="project" value="UniProtKB-KW"/>
</dbReference>
<name>A0A5N5SXH0_9CRUS</name>
<evidence type="ECO:0000256" key="2">
    <source>
        <dbReference type="ARBA" id="ARBA00022448"/>
    </source>
</evidence>
<keyword evidence="5 6" id="KW-0472">Membrane</keyword>
<gene>
    <name evidence="7" type="primary">Abcg5</name>
    <name evidence="7" type="ORF">Anas_07368</name>
</gene>
<organism evidence="7 8">
    <name type="scientific">Armadillidium nasatum</name>
    <dbReference type="NCBI Taxonomy" id="96803"/>
    <lineage>
        <taxon>Eukaryota</taxon>
        <taxon>Metazoa</taxon>
        <taxon>Ecdysozoa</taxon>
        <taxon>Arthropoda</taxon>
        <taxon>Crustacea</taxon>
        <taxon>Multicrustacea</taxon>
        <taxon>Malacostraca</taxon>
        <taxon>Eumalacostraca</taxon>
        <taxon>Peracarida</taxon>
        <taxon>Isopoda</taxon>
        <taxon>Oniscidea</taxon>
        <taxon>Crinocheta</taxon>
        <taxon>Armadillidiidae</taxon>
        <taxon>Armadillidium</taxon>
    </lineage>
</organism>
<evidence type="ECO:0000256" key="5">
    <source>
        <dbReference type="ARBA" id="ARBA00023136"/>
    </source>
</evidence>
<dbReference type="Proteomes" id="UP000326759">
    <property type="component" value="Unassembled WGS sequence"/>
</dbReference>
<keyword evidence="8" id="KW-1185">Reference proteome</keyword>
<keyword evidence="3 6" id="KW-0812">Transmembrane</keyword>
<dbReference type="PANTHER" id="PTHR48041:SF113">
    <property type="entry name" value="ATP-BINDING CASSETTE SUB-FAMILY G MEMBER 5"/>
    <property type="match status" value="1"/>
</dbReference>
<dbReference type="InterPro" id="IPR027417">
    <property type="entry name" value="P-loop_NTPase"/>
</dbReference>
<evidence type="ECO:0000313" key="7">
    <source>
        <dbReference type="EMBL" id="KAB7497360.1"/>
    </source>
</evidence>
<dbReference type="AlphaFoldDB" id="A0A5N5SXH0"/>
<comment type="subcellular location">
    <subcellularLocation>
        <location evidence="1">Membrane</location>
        <topology evidence="1">Multi-pass membrane protein</topology>
    </subcellularLocation>
</comment>
<evidence type="ECO:0000256" key="4">
    <source>
        <dbReference type="ARBA" id="ARBA00022989"/>
    </source>
</evidence>
<reference evidence="7 8" key="1">
    <citation type="journal article" date="2019" name="PLoS Biol.">
        <title>Sex chromosomes control vertical transmission of feminizing Wolbachia symbionts in an isopod.</title>
        <authorList>
            <person name="Becking T."/>
            <person name="Chebbi M.A."/>
            <person name="Giraud I."/>
            <person name="Moumen B."/>
            <person name="Laverre T."/>
            <person name="Caubet Y."/>
            <person name="Peccoud J."/>
            <person name="Gilbert C."/>
            <person name="Cordaux R."/>
        </authorList>
    </citation>
    <scope>NUCLEOTIDE SEQUENCE [LARGE SCALE GENOMIC DNA]</scope>
    <source>
        <strain evidence="7">ANa2</strain>
        <tissue evidence="7">Whole body excluding digestive tract and cuticle</tissue>
    </source>
</reference>
<feature type="transmembrane region" description="Helical" evidence="6">
    <location>
        <begin position="353"/>
        <end position="375"/>
    </location>
</feature>
<proteinExistence type="predicted"/>
<dbReference type="EMBL" id="SEYY01020358">
    <property type="protein sequence ID" value="KAB7497360.1"/>
    <property type="molecule type" value="Genomic_DNA"/>
</dbReference>
<dbReference type="Gene3D" id="3.40.50.300">
    <property type="entry name" value="P-loop containing nucleotide triphosphate hydrolases"/>
    <property type="match status" value="1"/>
</dbReference>
<keyword evidence="7" id="KW-0067">ATP-binding</keyword>
<evidence type="ECO:0000256" key="6">
    <source>
        <dbReference type="SAM" id="Phobius"/>
    </source>
</evidence>
<sequence>LCRERYYIKKLRQISFSVKKKDLKYLNYMTSKYRESRVKQVLADLALIHVANRKVENLTPSEYRRVVIGVQMIKDPIVMLLDEPAWGLDPLNTYLIVSILSNHAKKYNRIMVVTMEKPRATYLCLGDVVYTGSTRLMLDYFRSIGFPCPELENPLMYYLCLSTVDRRSRDRFIDSNNQIAALVERFRGEGGPFRKYAGPTSDVEHGLDLGKDSSNPYIGWLLFGSILWTIYGFVEQQTAALMLFIKSSYNATATCVSITSVSLVYYDNFYYLTYGIIFRYVSAFLHEQMFYNKFSHFGFNSTISCESNNGAYGCRYSNGSFYLLERFHISGFSPSDDMRNDDLAFYRNFGVPFAFVGLMTAFNIVLYLVPLPAFIKSKFRE</sequence>
<comment type="caution">
    <text evidence="7">The sequence shown here is derived from an EMBL/GenBank/DDBJ whole genome shotgun (WGS) entry which is preliminary data.</text>
</comment>
<dbReference type="SUPFAM" id="SSF52540">
    <property type="entry name" value="P-loop containing nucleoside triphosphate hydrolases"/>
    <property type="match status" value="1"/>
</dbReference>
<dbReference type="GO" id="GO:0043190">
    <property type="term" value="C:ATP-binding cassette (ABC) transporter complex"/>
    <property type="evidence" value="ECO:0007669"/>
    <property type="project" value="TreeGrafter"/>
</dbReference>
<feature type="transmembrane region" description="Helical" evidence="6">
    <location>
        <begin position="217"/>
        <end position="234"/>
    </location>
</feature>
<keyword evidence="7" id="KW-0547">Nucleotide-binding</keyword>
<protein>
    <submittedName>
        <fullName evidence="7">ATP-binding cassette sub-family G member 5</fullName>
    </submittedName>
</protein>
<evidence type="ECO:0000256" key="3">
    <source>
        <dbReference type="ARBA" id="ARBA00022692"/>
    </source>
</evidence>
<evidence type="ECO:0000313" key="8">
    <source>
        <dbReference type="Proteomes" id="UP000326759"/>
    </source>
</evidence>
<dbReference type="OrthoDB" id="66620at2759"/>